<accession>A0ABY5DWF8</accession>
<proteinExistence type="predicted"/>
<dbReference type="RefSeq" id="WP_254572088.1">
    <property type="nucleotide sequence ID" value="NZ_CP098502.1"/>
</dbReference>
<reference evidence="1 2" key="1">
    <citation type="submission" date="2022-06" db="EMBL/GenBank/DDBJ databases">
        <title>Paraconexibacter antarcticus.</title>
        <authorList>
            <person name="Kim C.S."/>
        </authorList>
    </citation>
    <scope>NUCLEOTIDE SEQUENCE [LARGE SCALE GENOMIC DNA]</scope>
    <source>
        <strain evidence="1 2">02-257</strain>
    </source>
</reference>
<dbReference type="Proteomes" id="UP001056035">
    <property type="component" value="Chromosome"/>
</dbReference>
<sequence length="316" mass="33772">MASTFLAVQFEFTHAIGPHAGRYVVAHPRAVDAAGAALRSDELTRRQRLSGQTMAAGTADVLAVTLVAAAAASATPRGRIRRRSREADVAAAPADVPLILATFIRGTEPMADAEADALLLRIAEDDDAQQAWVADGLRVLNQAIRGYRAGSRDPYVTEVAQRDARATRIGYGTTDSLPDGRFTRAAVLPPPIGAKASREERLQPSETTADVLAGRTSILEGEDLLLRAYTDLDHGRTRAAALQVRAAVHLLELEFADVEGGRSLRADFEALAARADELVAAVAVGPLGEAEVIELEALLDNLERAIELWRYTPKAV</sequence>
<gene>
    <name evidence="1" type="ORF">NBH00_04140</name>
</gene>
<evidence type="ECO:0000313" key="1">
    <source>
        <dbReference type="EMBL" id="UTI65407.1"/>
    </source>
</evidence>
<evidence type="ECO:0000313" key="2">
    <source>
        <dbReference type="Proteomes" id="UP001056035"/>
    </source>
</evidence>
<dbReference type="EMBL" id="CP098502">
    <property type="protein sequence ID" value="UTI65407.1"/>
    <property type="molecule type" value="Genomic_DNA"/>
</dbReference>
<organism evidence="1 2">
    <name type="scientific">Paraconexibacter antarcticus</name>
    <dbReference type="NCBI Taxonomy" id="2949664"/>
    <lineage>
        <taxon>Bacteria</taxon>
        <taxon>Bacillati</taxon>
        <taxon>Actinomycetota</taxon>
        <taxon>Thermoleophilia</taxon>
        <taxon>Solirubrobacterales</taxon>
        <taxon>Paraconexibacteraceae</taxon>
        <taxon>Paraconexibacter</taxon>
    </lineage>
</organism>
<keyword evidence="2" id="KW-1185">Reference proteome</keyword>
<name>A0ABY5DWF8_9ACTN</name>
<protein>
    <submittedName>
        <fullName evidence="1">Uncharacterized protein</fullName>
    </submittedName>
</protein>